<evidence type="ECO:0000256" key="2">
    <source>
        <dbReference type="SAM" id="Phobius"/>
    </source>
</evidence>
<reference evidence="3" key="1">
    <citation type="submission" date="2021-04" db="EMBL/GenBank/DDBJ databases">
        <authorList>
            <consortium name="Molecular Ecology Group"/>
        </authorList>
    </citation>
    <scope>NUCLEOTIDE SEQUENCE</scope>
</reference>
<keyword evidence="4" id="KW-1185">Reference proteome</keyword>
<accession>A0A8S3YG02</accession>
<dbReference type="PANTHER" id="PTHR33444:SF11">
    <property type="entry name" value="TRANSMEMBRANE PROTEIN 272-LIKE"/>
    <property type="match status" value="1"/>
</dbReference>
<feature type="transmembrane region" description="Helical" evidence="2">
    <location>
        <begin position="183"/>
        <end position="208"/>
    </location>
</feature>
<feature type="transmembrane region" description="Helical" evidence="2">
    <location>
        <begin position="128"/>
        <end position="153"/>
    </location>
</feature>
<dbReference type="InterPro" id="IPR040350">
    <property type="entry name" value="TMEM272"/>
</dbReference>
<comment type="caution">
    <text evidence="3">The sequence shown here is derived from an EMBL/GenBank/DDBJ whole genome shotgun (WGS) entry which is preliminary data.</text>
</comment>
<proteinExistence type="predicted"/>
<dbReference type="AlphaFoldDB" id="A0A8S3YG02"/>
<feature type="transmembrane region" description="Helical" evidence="2">
    <location>
        <begin position="55"/>
        <end position="73"/>
    </location>
</feature>
<protein>
    <submittedName>
        <fullName evidence="3">Uncharacterized protein</fullName>
    </submittedName>
</protein>
<organism evidence="3 4">
    <name type="scientific">Candidula unifasciata</name>
    <dbReference type="NCBI Taxonomy" id="100452"/>
    <lineage>
        <taxon>Eukaryota</taxon>
        <taxon>Metazoa</taxon>
        <taxon>Spiralia</taxon>
        <taxon>Lophotrochozoa</taxon>
        <taxon>Mollusca</taxon>
        <taxon>Gastropoda</taxon>
        <taxon>Heterobranchia</taxon>
        <taxon>Euthyneura</taxon>
        <taxon>Panpulmonata</taxon>
        <taxon>Eupulmonata</taxon>
        <taxon>Stylommatophora</taxon>
        <taxon>Helicina</taxon>
        <taxon>Helicoidea</taxon>
        <taxon>Geomitridae</taxon>
        <taxon>Candidula</taxon>
    </lineage>
</organism>
<feature type="compositionally biased region" description="Low complexity" evidence="1">
    <location>
        <begin position="12"/>
        <end position="23"/>
    </location>
</feature>
<evidence type="ECO:0000313" key="3">
    <source>
        <dbReference type="EMBL" id="CAG5115318.1"/>
    </source>
</evidence>
<feature type="transmembrane region" description="Helical" evidence="2">
    <location>
        <begin position="93"/>
        <end position="116"/>
    </location>
</feature>
<dbReference type="OrthoDB" id="6157510at2759"/>
<evidence type="ECO:0000256" key="1">
    <source>
        <dbReference type="SAM" id="MobiDB-lite"/>
    </source>
</evidence>
<dbReference type="EMBL" id="CAJHNH020000103">
    <property type="protein sequence ID" value="CAG5115318.1"/>
    <property type="molecule type" value="Genomic_DNA"/>
</dbReference>
<dbReference type="PANTHER" id="PTHR33444">
    <property type="entry name" value="SI:DKEY-19B23.12-RELATED"/>
    <property type="match status" value="1"/>
</dbReference>
<sequence>GEEPTEMTSMTSGEAGVSSSEESVAVPLNGTESSPAAVQRKSLVKSYLKSPQGRCVFAVVFGTLAVLSAYVVSKLIMGLMFINACHMDPFIPIYLVTSAALFITFVIILIIIIVRCRREENDDRVSPAHLVTFVYFFIHLVLQLAGSVCVIRTRNLFMEAMPEDQILRTAQCDELLLTYSFGVVIFELILSCLLFIFAVISLVEVIYIECCQVKKQKKTPASR</sequence>
<keyword evidence="2" id="KW-0472">Membrane</keyword>
<feature type="compositionally biased region" description="Polar residues" evidence="1">
    <location>
        <begin position="1"/>
        <end position="11"/>
    </location>
</feature>
<keyword evidence="2" id="KW-0812">Transmembrane</keyword>
<feature type="region of interest" description="Disordered" evidence="1">
    <location>
        <begin position="1"/>
        <end position="23"/>
    </location>
</feature>
<feature type="non-terminal residue" evidence="3">
    <location>
        <position position="223"/>
    </location>
</feature>
<evidence type="ECO:0000313" key="4">
    <source>
        <dbReference type="Proteomes" id="UP000678393"/>
    </source>
</evidence>
<keyword evidence="2" id="KW-1133">Transmembrane helix</keyword>
<name>A0A8S3YG02_9EUPU</name>
<dbReference type="Proteomes" id="UP000678393">
    <property type="component" value="Unassembled WGS sequence"/>
</dbReference>
<gene>
    <name evidence="3" type="ORF">CUNI_LOCUS876</name>
</gene>